<evidence type="ECO:0000313" key="3">
    <source>
        <dbReference type="Proteomes" id="UP001518925"/>
    </source>
</evidence>
<dbReference type="InterPro" id="IPR021683">
    <property type="entry name" value="DUF3267"/>
</dbReference>
<protein>
    <submittedName>
        <fullName evidence="2">DUF3267 domain-containing protein</fullName>
    </submittedName>
</protein>
<evidence type="ECO:0000256" key="1">
    <source>
        <dbReference type="SAM" id="Phobius"/>
    </source>
</evidence>
<dbReference type="EMBL" id="JAFELM010000019">
    <property type="protein sequence ID" value="MBM6617211.1"/>
    <property type="molecule type" value="Genomic_DNA"/>
</dbReference>
<keyword evidence="1" id="KW-0472">Membrane</keyword>
<name>A0ABS2DFF8_9BACI</name>
<comment type="caution">
    <text evidence="2">The sequence shown here is derived from an EMBL/GenBank/DDBJ whole genome shotgun (WGS) entry which is preliminary data.</text>
</comment>
<feature type="transmembrane region" description="Helical" evidence="1">
    <location>
        <begin position="52"/>
        <end position="76"/>
    </location>
</feature>
<feature type="transmembrane region" description="Helical" evidence="1">
    <location>
        <begin position="18"/>
        <end position="40"/>
    </location>
</feature>
<keyword evidence="3" id="KW-1185">Reference proteome</keyword>
<dbReference type="Proteomes" id="UP001518925">
    <property type="component" value="Unassembled WGS sequence"/>
</dbReference>
<feature type="transmembrane region" description="Helical" evidence="1">
    <location>
        <begin position="105"/>
        <end position="125"/>
    </location>
</feature>
<gene>
    <name evidence="2" type="ORF">JR050_05920</name>
</gene>
<proteinExistence type="predicted"/>
<keyword evidence="1" id="KW-1133">Transmembrane helix</keyword>
<dbReference type="RefSeq" id="WP_204202589.1">
    <property type="nucleotide sequence ID" value="NZ_JAFELM010000019.1"/>
</dbReference>
<evidence type="ECO:0000313" key="2">
    <source>
        <dbReference type="EMBL" id="MBM6617211.1"/>
    </source>
</evidence>
<keyword evidence="1" id="KW-0812">Transmembrane</keyword>
<reference evidence="2 3" key="1">
    <citation type="submission" date="2021-02" db="EMBL/GenBank/DDBJ databases">
        <title>Bacillus sp. RD4P76, an endophyte from a halophyte.</title>
        <authorList>
            <person name="Sun J.-Q."/>
        </authorList>
    </citation>
    <scope>NUCLEOTIDE SEQUENCE [LARGE SCALE GENOMIC DNA]</scope>
    <source>
        <strain evidence="2 3">RD4P76</strain>
    </source>
</reference>
<dbReference type="Pfam" id="PF11667">
    <property type="entry name" value="DUF3267"/>
    <property type="match status" value="1"/>
</dbReference>
<sequence length="183" mass="21264">MNCWKTINLSKDYGFHRLFFLSFLTSILAFIFLFLVWNMIFESKQLEDNGLIYVVIIAILLIPGHQLIHLTSLWLFRKKVKLTVKKKGFFPFLTVKYCELLSKPVAVLTVLAPLFSVSILLLSLSLLFPQYIHYFTILAAINFGICVSDIMYSYHFMRAPRKCFLEENKGGYDILVMNTEKVS</sequence>
<feature type="transmembrane region" description="Helical" evidence="1">
    <location>
        <begin position="131"/>
        <end position="152"/>
    </location>
</feature>
<accession>A0ABS2DFF8</accession>
<organism evidence="2 3">
    <name type="scientific">Bacillus suaedaesalsae</name>
    <dbReference type="NCBI Taxonomy" id="2810349"/>
    <lineage>
        <taxon>Bacteria</taxon>
        <taxon>Bacillati</taxon>
        <taxon>Bacillota</taxon>
        <taxon>Bacilli</taxon>
        <taxon>Bacillales</taxon>
        <taxon>Bacillaceae</taxon>
        <taxon>Bacillus</taxon>
    </lineage>
</organism>